<dbReference type="InterPro" id="IPR011990">
    <property type="entry name" value="TPR-like_helical_dom_sf"/>
</dbReference>
<dbReference type="GO" id="GO:0101031">
    <property type="term" value="C:protein folding chaperone complex"/>
    <property type="evidence" value="ECO:0007669"/>
    <property type="project" value="TreeGrafter"/>
</dbReference>
<proteinExistence type="predicted"/>
<dbReference type="Proteomes" id="UP001215598">
    <property type="component" value="Unassembled WGS sequence"/>
</dbReference>
<evidence type="ECO:0000256" key="2">
    <source>
        <dbReference type="PROSITE-ProRule" id="PRU00339"/>
    </source>
</evidence>
<sequence>MYRSPEQKAAFEQYVVEDIAEREKTGETLAESVLRMRREWVEADVKSAKLREEGNTAFRNGDYKAAYVLYTACTCLCSHDPLYFLNRAAVALKLKLYRSAVEDATDALEQGDFNPAKALFRRAQGRSFLGDWVEAEEDYTQALGLQPGDRSILNGVEELKRLRSLSADEQVAWISEQGNLTLPDIFEGGEPEFKRRVEEILGHPVPE</sequence>
<dbReference type="AlphaFoldDB" id="A0AAD7NHJ9"/>
<accession>A0AAD7NHJ9</accession>
<dbReference type="SUPFAM" id="SSF48452">
    <property type="entry name" value="TPR-like"/>
    <property type="match status" value="1"/>
</dbReference>
<name>A0AAD7NHJ9_9AGAR</name>
<evidence type="ECO:0000256" key="1">
    <source>
        <dbReference type="ARBA" id="ARBA00022803"/>
    </source>
</evidence>
<protein>
    <submittedName>
        <fullName evidence="3">Uncharacterized protein</fullName>
    </submittedName>
</protein>
<evidence type="ECO:0000313" key="3">
    <source>
        <dbReference type="EMBL" id="KAJ7762520.1"/>
    </source>
</evidence>
<dbReference type="PROSITE" id="PS50005">
    <property type="entry name" value="TPR"/>
    <property type="match status" value="1"/>
</dbReference>
<organism evidence="3 4">
    <name type="scientific">Mycena metata</name>
    <dbReference type="NCBI Taxonomy" id="1033252"/>
    <lineage>
        <taxon>Eukaryota</taxon>
        <taxon>Fungi</taxon>
        <taxon>Dikarya</taxon>
        <taxon>Basidiomycota</taxon>
        <taxon>Agaricomycotina</taxon>
        <taxon>Agaricomycetes</taxon>
        <taxon>Agaricomycetidae</taxon>
        <taxon>Agaricales</taxon>
        <taxon>Marasmiineae</taxon>
        <taxon>Mycenaceae</taxon>
        <taxon>Mycena</taxon>
    </lineage>
</organism>
<feature type="repeat" description="TPR" evidence="2">
    <location>
        <begin position="116"/>
        <end position="149"/>
    </location>
</feature>
<dbReference type="InterPro" id="IPR019734">
    <property type="entry name" value="TPR_rpt"/>
</dbReference>
<keyword evidence="4" id="KW-1185">Reference proteome</keyword>
<reference evidence="3" key="1">
    <citation type="submission" date="2023-03" db="EMBL/GenBank/DDBJ databases">
        <title>Massive genome expansion in bonnet fungi (Mycena s.s.) driven by repeated elements and novel gene families across ecological guilds.</title>
        <authorList>
            <consortium name="Lawrence Berkeley National Laboratory"/>
            <person name="Harder C.B."/>
            <person name="Miyauchi S."/>
            <person name="Viragh M."/>
            <person name="Kuo A."/>
            <person name="Thoen E."/>
            <person name="Andreopoulos B."/>
            <person name="Lu D."/>
            <person name="Skrede I."/>
            <person name="Drula E."/>
            <person name="Henrissat B."/>
            <person name="Morin E."/>
            <person name="Kohler A."/>
            <person name="Barry K."/>
            <person name="LaButti K."/>
            <person name="Morin E."/>
            <person name="Salamov A."/>
            <person name="Lipzen A."/>
            <person name="Mereny Z."/>
            <person name="Hegedus B."/>
            <person name="Baldrian P."/>
            <person name="Stursova M."/>
            <person name="Weitz H."/>
            <person name="Taylor A."/>
            <person name="Grigoriev I.V."/>
            <person name="Nagy L.G."/>
            <person name="Martin F."/>
            <person name="Kauserud H."/>
        </authorList>
    </citation>
    <scope>NUCLEOTIDE SEQUENCE</scope>
    <source>
        <strain evidence="3">CBHHK182m</strain>
    </source>
</reference>
<dbReference type="EMBL" id="JARKIB010000032">
    <property type="protein sequence ID" value="KAJ7762520.1"/>
    <property type="molecule type" value="Genomic_DNA"/>
</dbReference>
<evidence type="ECO:0000313" key="4">
    <source>
        <dbReference type="Proteomes" id="UP001215598"/>
    </source>
</evidence>
<keyword evidence="1 2" id="KW-0802">TPR repeat</keyword>
<gene>
    <name evidence="3" type="ORF">B0H16DRAFT_1311797</name>
</gene>
<dbReference type="Gene3D" id="1.25.40.10">
    <property type="entry name" value="Tetratricopeptide repeat domain"/>
    <property type="match status" value="1"/>
</dbReference>
<dbReference type="PANTHER" id="PTHR46423">
    <property type="entry name" value="RNA POLYMERASE II-ASSOCIATED PROTEIN 3"/>
    <property type="match status" value="1"/>
</dbReference>
<dbReference type="SMART" id="SM00028">
    <property type="entry name" value="TPR"/>
    <property type="match status" value="3"/>
</dbReference>
<dbReference type="InterPro" id="IPR051966">
    <property type="entry name" value="RPAP3"/>
</dbReference>
<dbReference type="PANTHER" id="PTHR46423:SF1">
    <property type="entry name" value="RNA POLYMERASE II-ASSOCIATED PROTEIN 3"/>
    <property type="match status" value="1"/>
</dbReference>
<comment type="caution">
    <text evidence="3">The sequence shown here is derived from an EMBL/GenBank/DDBJ whole genome shotgun (WGS) entry which is preliminary data.</text>
</comment>